<protein>
    <submittedName>
        <fullName evidence="2">Uncharacterized protein</fullName>
    </submittedName>
</protein>
<gene>
    <name evidence="2" type="ORF">Phou_022100</name>
</gene>
<name>A0A6V8K3D8_9ACTN</name>
<keyword evidence="3" id="KW-1185">Reference proteome</keyword>
<evidence type="ECO:0000256" key="1">
    <source>
        <dbReference type="SAM" id="MobiDB-lite"/>
    </source>
</evidence>
<reference evidence="2 3" key="2">
    <citation type="submission" date="2020-03" db="EMBL/GenBank/DDBJ databases">
        <authorList>
            <person name="Ichikawa N."/>
            <person name="Kimura A."/>
            <person name="Kitahashi Y."/>
            <person name="Uohara A."/>
        </authorList>
    </citation>
    <scope>NUCLEOTIDE SEQUENCE [LARGE SCALE GENOMIC DNA]</scope>
    <source>
        <strain evidence="2 3">NBRC 108639</strain>
    </source>
</reference>
<dbReference type="Proteomes" id="UP000482800">
    <property type="component" value="Unassembled WGS sequence"/>
</dbReference>
<sequence>MSADPARAPGGAGRDAGAHVLVMSNRYDTEPGAGGTEALTADLVTALTARSLRVTWLTPAAAGQQRAGAVPRPRVPGGSGRTTRPPRWHPCWAGWPRSTLST</sequence>
<dbReference type="EMBL" id="BLPF01000001">
    <property type="protein sequence ID" value="GFJ78030.1"/>
    <property type="molecule type" value="Genomic_DNA"/>
</dbReference>
<evidence type="ECO:0000313" key="2">
    <source>
        <dbReference type="EMBL" id="GFJ78030.1"/>
    </source>
</evidence>
<comment type="caution">
    <text evidence="2">The sequence shown here is derived from an EMBL/GenBank/DDBJ whole genome shotgun (WGS) entry which is preliminary data.</text>
</comment>
<feature type="region of interest" description="Disordered" evidence="1">
    <location>
        <begin position="62"/>
        <end position="102"/>
    </location>
</feature>
<dbReference type="AlphaFoldDB" id="A0A6V8K3D8"/>
<dbReference type="RefSeq" id="WP_173055779.1">
    <property type="nucleotide sequence ID" value="NZ_BLPF01000001.1"/>
</dbReference>
<accession>A0A6V8K3D8</accession>
<evidence type="ECO:0000313" key="3">
    <source>
        <dbReference type="Proteomes" id="UP000482800"/>
    </source>
</evidence>
<organism evidence="2 3">
    <name type="scientific">Phytohabitans houttuyneae</name>
    <dbReference type="NCBI Taxonomy" id="1076126"/>
    <lineage>
        <taxon>Bacteria</taxon>
        <taxon>Bacillati</taxon>
        <taxon>Actinomycetota</taxon>
        <taxon>Actinomycetes</taxon>
        <taxon>Micromonosporales</taxon>
        <taxon>Micromonosporaceae</taxon>
    </lineage>
</organism>
<proteinExistence type="predicted"/>
<reference evidence="2 3" key="1">
    <citation type="submission" date="2020-03" db="EMBL/GenBank/DDBJ databases">
        <title>Whole genome shotgun sequence of Phytohabitans houttuyneae NBRC 108639.</title>
        <authorList>
            <person name="Komaki H."/>
            <person name="Tamura T."/>
        </authorList>
    </citation>
    <scope>NUCLEOTIDE SEQUENCE [LARGE SCALE GENOMIC DNA]</scope>
    <source>
        <strain evidence="2 3">NBRC 108639</strain>
    </source>
</reference>